<evidence type="ECO:0000256" key="3">
    <source>
        <dbReference type="SAM" id="SignalP"/>
    </source>
</evidence>
<keyword evidence="6" id="KW-1185">Reference proteome</keyword>
<dbReference type="Gene3D" id="3.10.105.10">
    <property type="entry name" value="Dipeptide-binding Protein, Domain 3"/>
    <property type="match status" value="1"/>
</dbReference>
<dbReference type="PIRSF" id="PIRSF002741">
    <property type="entry name" value="MppA"/>
    <property type="match status" value="1"/>
</dbReference>
<dbReference type="GO" id="GO:0043190">
    <property type="term" value="C:ATP-binding cassette (ABC) transporter complex"/>
    <property type="evidence" value="ECO:0007669"/>
    <property type="project" value="InterPro"/>
</dbReference>
<dbReference type="EMBL" id="LGAA01000007">
    <property type="protein sequence ID" value="KPD03860.1"/>
    <property type="molecule type" value="Genomic_DNA"/>
</dbReference>
<evidence type="ECO:0000259" key="4">
    <source>
        <dbReference type="Pfam" id="PF00496"/>
    </source>
</evidence>
<dbReference type="InterPro" id="IPR023765">
    <property type="entry name" value="SBP_5_CS"/>
</dbReference>
<gene>
    <name evidence="5" type="ORF">M992_0781</name>
</gene>
<feature type="chain" id="PRO_5005851121" evidence="3">
    <location>
        <begin position="29"/>
        <end position="536"/>
    </location>
</feature>
<dbReference type="GO" id="GO:0071916">
    <property type="term" value="F:dipeptide transmembrane transporter activity"/>
    <property type="evidence" value="ECO:0007669"/>
    <property type="project" value="InterPro"/>
</dbReference>
<dbReference type="Proteomes" id="UP000053226">
    <property type="component" value="Unassembled WGS sequence"/>
</dbReference>
<evidence type="ECO:0000256" key="2">
    <source>
        <dbReference type="ARBA" id="ARBA00022729"/>
    </source>
</evidence>
<dbReference type="CDD" id="cd08493">
    <property type="entry name" value="PBP2_DppA_like"/>
    <property type="match status" value="1"/>
</dbReference>
<name>A0A0N0IBJ1_9GAMM</name>
<dbReference type="PANTHER" id="PTHR30290">
    <property type="entry name" value="PERIPLASMIC BINDING COMPONENT OF ABC TRANSPORTER"/>
    <property type="match status" value="1"/>
</dbReference>
<protein>
    <submittedName>
        <fullName evidence="5">Periplasmic substrate-binding component of an ABC superfamily dipeptide transporter</fullName>
    </submittedName>
</protein>
<feature type="domain" description="Solute-binding protein family 5" evidence="4">
    <location>
        <begin position="73"/>
        <end position="453"/>
    </location>
</feature>
<reference evidence="5 6" key="1">
    <citation type="submission" date="2015-07" db="EMBL/GenBank/DDBJ databases">
        <title>ATOL: Assembling a taxonomically balanced genome-scale reconstruction of the evolutionary history of the Enterobacteriaceae.</title>
        <authorList>
            <person name="Plunkett G.III."/>
            <person name="Neeno-Eckwall E.C."/>
            <person name="Glasner J.D."/>
            <person name="Perna N.T."/>
        </authorList>
    </citation>
    <scope>NUCLEOTIDE SEQUENCE [LARGE SCALE GENOMIC DNA]</scope>
    <source>
        <strain evidence="5 6">ATCC 35017</strain>
    </source>
</reference>
<evidence type="ECO:0000313" key="5">
    <source>
        <dbReference type="EMBL" id="KPD03860.1"/>
    </source>
</evidence>
<dbReference type="Pfam" id="PF00496">
    <property type="entry name" value="SBP_bac_5"/>
    <property type="match status" value="1"/>
</dbReference>
<sequence>MKRSIKKTGALTVGLTLAALAVSASVQAKTLVYCSEGSPEGFNPQLFTSGTTYDASSVPLYNRLVEFKQGTTEIEPGLAESWDVSADGKVYTFHLRKGVKWHANKAFKPTREFNADDVVYSFMRQKDPNHPYHQVSGGSYEYFSGMDMDNMIEKIEKVDNNTVRFTLSRPEAPFLADMAMDFASILSAEYADKMLAAGKPEQVDLSPIGTGPFLLQQYQKDSRILFKANKDYWGTVPKIDRLVFSITPDASVRYAKLQKNECQIMPYPNPADLARMKEDKNIVLLEQPGLNVGYLSFNVEKKPLDNQKVRQALTMAVNKDAIIDAVYQGAGQKAKNLIPPTMWGYNDTLVDYQYDPEKAKQLLKEAGFADGFTIDLWAMPVQRPYNPNARRMAEMIQADWAKVGVKSKVVTYEWGEYLKRAKDGEHQTVMMGWTGDNGDPDNFFATLFSCAAKAQGSNYSKWCYKGFEDKIQPARITANHDERVSLYQQAQAVMHEQAPALIIAHSTVFEPIRKEVKGYVVDPLGKHHFDQVDIEE</sequence>
<keyword evidence="2 3" id="KW-0732">Signal</keyword>
<dbReference type="AlphaFoldDB" id="A0A0N0IBJ1"/>
<comment type="similarity">
    <text evidence="1">Belongs to the bacterial solute-binding protein 5 family.</text>
</comment>
<dbReference type="GO" id="GO:0030288">
    <property type="term" value="C:outer membrane-bounded periplasmic space"/>
    <property type="evidence" value="ECO:0007669"/>
    <property type="project" value="InterPro"/>
</dbReference>
<dbReference type="InterPro" id="IPR039424">
    <property type="entry name" value="SBP_5"/>
</dbReference>
<dbReference type="RefSeq" id="WP_053907393.1">
    <property type="nucleotide sequence ID" value="NZ_CAWMUS010000007.1"/>
</dbReference>
<organism evidence="5 6">
    <name type="scientific">Moellerella wisconsensis ATCC 35017</name>
    <dbReference type="NCBI Taxonomy" id="1354267"/>
    <lineage>
        <taxon>Bacteria</taxon>
        <taxon>Pseudomonadati</taxon>
        <taxon>Pseudomonadota</taxon>
        <taxon>Gammaproteobacteria</taxon>
        <taxon>Enterobacterales</taxon>
        <taxon>Morganellaceae</taxon>
        <taxon>Moellerella</taxon>
    </lineage>
</organism>
<dbReference type="FunFam" id="3.10.105.10:FF:000002">
    <property type="entry name" value="Dipeptide ABC transporter, substrate-binding protein"/>
    <property type="match status" value="1"/>
</dbReference>
<dbReference type="SUPFAM" id="SSF53850">
    <property type="entry name" value="Periplasmic binding protein-like II"/>
    <property type="match status" value="1"/>
</dbReference>
<dbReference type="Gene3D" id="3.90.76.10">
    <property type="entry name" value="Dipeptide-binding Protein, Domain 1"/>
    <property type="match status" value="1"/>
</dbReference>
<dbReference type="GO" id="GO:1904680">
    <property type="term" value="F:peptide transmembrane transporter activity"/>
    <property type="evidence" value="ECO:0007669"/>
    <property type="project" value="TreeGrafter"/>
</dbReference>
<dbReference type="InterPro" id="IPR000914">
    <property type="entry name" value="SBP_5_dom"/>
</dbReference>
<feature type="signal peptide" evidence="3">
    <location>
        <begin position="1"/>
        <end position="28"/>
    </location>
</feature>
<accession>A0A0N0IBJ1</accession>
<comment type="caution">
    <text evidence="5">The sequence shown here is derived from an EMBL/GenBank/DDBJ whole genome shotgun (WGS) entry which is preliminary data.</text>
</comment>
<dbReference type="NCBIfam" id="NF043070">
    <property type="entry name" value="DppA_dipep"/>
    <property type="match status" value="1"/>
</dbReference>
<dbReference type="FunFam" id="3.40.190.10:FF:000036">
    <property type="entry name" value="Dipeptide ABC transporter, substrate-binding protein"/>
    <property type="match status" value="1"/>
</dbReference>
<evidence type="ECO:0000256" key="1">
    <source>
        <dbReference type="ARBA" id="ARBA00005695"/>
    </source>
</evidence>
<dbReference type="InterPro" id="IPR050017">
    <property type="entry name" value="DppA_dipep"/>
</dbReference>
<dbReference type="Gene3D" id="3.40.190.10">
    <property type="entry name" value="Periplasmic binding protein-like II"/>
    <property type="match status" value="1"/>
</dbReference>
<dbReference type="PANTHER" id="PTHR30290:SF38">
    <property type="entry name" value="D,D-DIPEPTIDE-BINDING PERIPLASMIC PROTEIN DDPA-RELATED"/>
    <property type="match status" value="1"/>
</dbReference>
<dbReference type="FunFam" id="3.90.76.10:FF:000002">
    <property type="entry name" value="Dipeptide ABC transporter, substrate-binding protein"/>
    <property type="match status" value="1"/>
</dbReference>
<dbReference type="InterPro" id="IPR030678">
    <property type="entry name" value="Peptide/Ni-bd"/>
</dbReference>
<proteinExistence type="inferred from homology"/>
<dbReference type="PROSITE" id="PS01040">
    <property type="entry name" value="SBP_BACTERIAL_5"/>
    <property type="match status" value="1"/>
</dbReference>
<evidence type="ECO:0000313" key="6">
    <source>
        <dbReference type="Proteomes" id="UP000053226"/>
    </source>
</evidence>
<dbReference type="OrthoDB" id="9801912at2"/>